<reference evidence="2" key="1">
    <citation type="journal article" date="2019" name="Microbiol. Resour. Announc.">
        <title>Draft Genome Sequences of Five Environmental Bacterial Isolates That Degrade Polyethylene Terephthalate Plastic.</title>
        <authorList>
            <person name="Leon-Zayas R."/>
            <person name="Roberts C."/>
            <person name="Vague M."/>
            <person name="Mellies J.L."/>
        </authorList>
    </citation>
    <scope>NUCLEOTIDE SEQUENCE</scope>
    <source>
        <strain evidence="2">13.2</strain>
    </source>
</reference>
<evidence type="ECO:0000313" key="2">
    <source>
        <dbReference type="EMBL" id="XBG31112.1"/>
    </source>
</evidence>
<proteinExistence type="predicted"/>
<feature type="compositionally biased region" description="Basic and acidic residues" evidence="1">
    <location>
        <begin position="50"/>
        <end position="74"/>
    </location>
</feature>
<reference evidence="2" key="2">
    <citation type="submission" date="2024-05" db="EMBL/GenBank/DDBJ databases">
        <authorList>
            <person name="Mellies J."/>
            <person name="Newton I."/>
        </authorList>
    </citation>
    <scope>NUCLEOTIDE SEQUENCE</scope>
    <source>
        <strain evidence="2">13.2</strain>
    </source>
</reference>
<evidence type="ECO:0000256" key="1">
    <source>
        <dbReference type="SAM" id="MobiDB-lite"/>
    </source>
</evidence>
<feature type="region of interest" description="Disordered" evidence="1">
    <location>
        <begin position="50"/>
        <end position="94"/>
    </location>
</feature>
<dbReference type="EMBL" id="CP157179">
    <property type="protein sequence ID" value="XBG31112.1"/>
    <property type="molecule type" value="Genomic_DNA"/>
</dbReference>
<name>A0AAU7BF23_9PSED</name>
<protein>
    <submittedName>
        <fullName evidence="2">Uncharacterized protein</fullName>
    </submittedName>
</protein>
<feature type="compositionally biased region" description="Basic and acidic residues" evidence="1">
    <location>
        <begin position="83"/>
        <end position="94"/>
    </location>
</feature>
<sequence length="94" mass="10749">MHNAMSNQARSEHRQFQRKEHAEDKLQLKAVNDLLDERDKEIKAFAAKATEDQVARHHLGRHQDHSRWPGERRLGPAGPPAGDRAEDGSPLLRE</sequence>
<organism evidence="2">
    <name type="scientific">Pseudomonas sp. 13.2</name>
    <dbReference type="NCBI Taxonomy" id="3144665"/>
    <lineage>
        <taxon>Bacteria</taxon>
        <taxon>Pseudomonadati</taxon>
        <taxon>Pseudomonadota</taxon>
        <taxon>Gammaproteobacteria</taxon>
        <taxon>Pseudomonadales</taxon>
        <taxon>Pseudomonadaceae</taxon>
        <taxon>Pseudomonas</taxon>
    </lineage>
</organism>
<dbReference type="AlphaFoldDB" id="A0AAU7BF23"/>
<feature type="compositionally biased region" description="Basic and acidic residues" evidence="1">
    <location>
        <begin position="10"/>
        <end position="26"/>
    </location>
</feature>
<feature type="region of interest" description="Disordered" evidence="1">
    <location>
        <begin position="1"/>
        <end position="26"/>
    </location>
</feature>
<accession>A0AAU7BF23</accession>
<gene>
    <name evidence="2" type="ORF">ABH853_22095</name>
</gene>